<dbReference type="OrthoDB" id="2126698at2759"/>
<evidence type="ECO:0000313" key="2">
    <source>
        <dbReference type="EMBL" id="PON38428.1"/>
    </source>
</evidence>
<keyword evidence="1" id="KW-0472">Membrane</keyword>
<protein>
    <recommendedName>
        <fullName evidence="4">Multi antimicrobial extrusion protein</fullName>
    </recommendedName>
</protein>
<dbReference type="EMBL" id="JXTB01000495">
    <property type="protein sequence ID" value="PON38428.1"/>
    <property type="molecule type" value="Genomic_DNA"/>
</dbReference>
<keyword evidence="1" id="KW-0812">Transmembrane</keyword>
<keyword evidence="3" id="KW-1185">Reference proteome</keyword>
<evidence type="ECO:0000313" key="3">
    <source>
        <dbReference type="Proteomes" id="UP000237105"/>
    </source>
</evidence>
<feature type="transmembrane region" description="Helical" evidence="1">
    <location>
        <begin position="20"/>
        <end position="48"/>
    </location>
</feature>
<reference evidence="3" key="1">
    <citation type="submission" date="2016-06" db="EMBL/GenBank/DDBJ databases">
        <title>Parallel loss of symbiosis genes in relatives of nitrogen-fixing non-legume Parasponia.</title>
        <authorList>
            <person name="Van Velzen R."/>
            <person name="Holmer R."/>
            <person name="Bu F."/>
            <person name="Rutten L."/>
            <person name="Van Zeijl A."/>
            <person name="Liu W."/>
            <person name="Santuari L."/>
            <person name="Cao Q."/>
            <person name="Sharma T."/>
            <person name="Shen D."/>
            <person name="Roswanjaya Y."/>
            <person name="Wardhani T."/>
            <person name="Kalhor M.S."/>
            <person name="Jansen J."/>
            <person name="Van den Hoogen J."/>
            <person name="Gungor B."/>
            <person name="Hartog M."/>
            <person name="Hontelez J."/>
            <person name="Verver J."/>
            <person name="Yang W.-C."/>
            <person name="Schijlen E."/>
            <person name="Repin R."/>
            <person name="Schilthuizen M."/>
            <person name="Schranz E."/>
            <person name="Heidstra R."/>
            <person name="Miyata K."/>
            <person name="Fedorova E."/>
            <person name="Kohlen W."/>
            <person name="Bisseling T."/>
            <person name="Smit S."/>
            <person name="Geurts R."/>
        </authorList>
    </citation>
    <scope>NUCLEOTIDE SEQUENCE [LARGE SCALE GENOMIC DNA]</scope>
    <source>
        <strain evidence="3">cv. WU1-14</strain>
    </source>
</reference>
<organism evidence="2 3">
    <name type="scientific">Parasponia andersonii</name>
    <name type="common">Sponia andersonii</name>
    <dbReference type="NCBI Taxonomy" id="3476"/>
    <lineage>
        <taxon>Eukaryota</taxon>
        <taxon>Viridiplantae</taxon>
        <taxon>Streptophyta</taxon>
        <taxon>Embryophyta</taxon>
        <taxon>Tracheophyta</taxon>
        <taxon>Spermatophyta</taxon>
        <taxon>Magnoliopsida</taxon>
        <taxon>eudicotyledons</taxon>
        <taxon>Gunneridae</taxon>
        <taxon>Pentapetalae</taxon>
        <taxon>rosids</taxon>
        <taxon>fabids</taxon>
        <taxon>Rosales</taxon>
        <taxon>Cannabaceae</taxon>
        <taxon>Parasponia</taxon>
    </lineage>
</organism>
<dbReference type="Proteomes" id="UP000237105">
    <property type="component" value="Unassembled WGS sequence"/>
</dbReference>
<gene>
    <name evidence="2" type="ORF">PanWU01x14_312620</name>
</gene>
<comment type="caution">
    <text evidence="2">The sequence shown here is derived from an EMBL/GenBank/DDBJ whole genome shotgun (WGS) entry which is preliminary data.</text>
</comment>
<evidence type="ECO:0000256" key="1">
    <source>
        <dbReference type="SAM" id="Phobius"/>
    </source>
</evidence>
<proteinExistence type="predicted"/>
<dbReference type="AlphaFoldDB" id="A0A2P5APD9"/>
<sequence length="89" mass="10385">MIFDIVKSQYYYVGIYAMPWVSRCCVGLSIGMLCGVLAQTIALIFIIWKTDWEVQRPNSQRYSYGSVEHVNKASERLNRWFLKPTDEIS</sequence>
<accession>A0A2P5APD9</accession>
<keyword evidence="1" id="KW-1133">Transmembrane helix</keyword>
<evidence type="ECO:0008006" key="4">
    <source>
        <dbReference type="Google" id="ProtNLM"/>
    </source>
</evidence>
<name>A0A2P5APD9_PARAD</name>